<dbReference type="AlphaFoldDB" id="A0A2W2ID45"/>
<feature type="domain" description="Signal transduction histidine kinase subgroup 3 dimerisation and phosphoacceptor" evidence="10">
    <location>
        <begin position="190"/>
        <end position="255"/>
    </location>
</feature>
<organism evidence="11 12">
    <name type="scientific">Spongiactinospora gelatinilytica</name>
    <dbReference type="NCBI Taxonomy" id="2666298"/>
    <lineage>
        <taxon>Bacteria</taxon>
        <taxon>Bacillati</taxon>
        <taxon>Actinomycetota</taxon>
        <taxon>Actinomycetes</taxon>
        <taxon>Streptosporangiales</taxon>
        <taxon>Streptosporangiaceae</taxon>
        <taxon>Spongiactinospora</taxon>
    </lineage>
</organism>
<evidence type="ECO:0000313" key="12">
    <source>
        <dbReference type="Proteomes" id="UP000248544"/>
    </source>
</evidence>
<keyword evidence="4" id="KW-0808">Transferase</keyword>
<dbReference type="Gene3D" id="1.20.5.1930">
    <property type="match status" value="1"/>
</dbReference>
<dbReference type="GO" id="GO:0046983">
    <property type="term" value="F:protein dimerization activity"/>
    <property type="evidence" value="ECO:0007669"/>
    <property type="project" value="InterPro"/>
</dbReference>
<evidence type="ECO:0000256" key="7">
    <source>
        <dbReference type="ARBA" id="ARBA00022840"/>
    </source>
</evidence>
<keyword evidence="9" id="KW-1133">Transmembrane helix</keyword>
<keyword evidence="9" id="KW-0472">Membrane</keyword>
<evidence type="ECO:0000256" key="8">
    <source>
        <dbReference type="ARBA" id="ARBA00023012"/>
    </source>
</evidence>
<evidence type="ECO:0000256" key="4">
    <source>
        <dbReference type="ARBA" id="ARBA00022679"/>
    </source>
</evidence>
<dbReference type="Proteomes" id="UP000248544">
    <property type="component" value="Unassembled WGS sequence"/>
</dbReference>
<feature type="transmembrane region" description="Helical" evidence="9">
    <location>
        <begin position="98"/>
        <end position="116"/>
    </location>
</feature>
<gene>
    <name evidence="11" type="ORF">C1I98_02325</name>
</gene>
<evidence type="ECO:0000256" key="9">
    <source>
        <dbReference type="SAM" id="Phobius"/>
    </source>
</evidence>
<keyword evidence="3" id="KW-0597">Phosphoprotein</keyword>
<dbReference type="EC" id="2.7.13.3" evidence="2"/>
<comment type="catalytic activity">
    <reaction evidence="1">
        <text>ATP + protein L-histidine = ADP + protein N-phospho-L-histidine.</text>
        <dbReference type="EC" id="2.7.13.3"/>
    </reaction>
</comment>
<evidence type="ECO:0000256" key="5">
    <source>
        <dbReference type="ARBA" id="ARBA00022741"/>
    </source>
</evidence>
<feature type="transmembrane region" description="Helical" evidence="9">
    <location>
        <begin position="146"/>
        <end position="168"/>
    </location>
</feature>
<feature type="transmembrane region" description="Helical" evidence="9">
    <location>
        <begin position="76"/>
        <end position="92"/>
    </location>
</feature>
<dbReference type="Pfam" id="PF07730">
    <property type="entry name" value="HisKA_3"/>
    <property type="match status" value="1"/>
</dbReference>
<keyword evidence="7" id="KW-0067">ATP-binding</keyword>
<dbReference type="InterPro" id="IPR036890">
    <property type="entry name" value="HATPase_C_sf"/>
</dbReference>
<name>A0A2W2ID45_9ACTN</name>
<accession>A0A2W2ID45</accession>
<dbReference type="GO" id="GO:0005524">
    <property type="term" value="F:ATP binding"/>
    <property type="evidence" value="ECO:0007669"/>
    <property type="project" value="UniProtKB-KW"/>
</dbReference>
<evidence type="ECO:0000256" key="1">
    <source>
        <dbReference type="ARBA" id="ARBA00000085"/>
    </source>
</evidence>
<evidence type="ECO:0000313" key="11">
    <source>
        <dbReference type="EMBL" id="PZG56027.1"/>
    </source>
</evidence>
<proteinExistence type="predicted"/>
<dbReference type="PANTHER" id="PTHR24421:SF10">
    <property type="entry name" value="NITRATE_NITRITE SENSOR PROTEIN NARQ"/>
    <property type="match status" value="1"/>
</dbReference>
<evidence type="ECO:0000259" key="10">
    <source>
        <dbReference type="Pfam" id="PF07730"/>
    </source>
</evidence>
<evidence type="ECO:0000256" key="2">
    <source>
        <dbReference type="ARBA" id="ARBA00012438"/>
    </source>
</evidence>
<keyword evidence="8" id="KW-0902">Two-component regulatory system</keyword>
<feature type="transmembrane region" description="Helical" evidence="9">
    <location>
        <begin position="54"/>
        <end position="71"/>
    </location>
</feature>
<dbReference type="CDD" id="cd16917">
    <property type="entry name" value="HATPase_UhpB-NarQ-NarX-like"/>
    <property type="match status" value="1"/>
</dbReference>
<keyword evidence="12" id="KW-1185">Reference proteome</keyword>
<dbReference type="EMBL" id="POUA01000009">
    <property type="protein sequence ID" value="PZG56027.1"/>
    <property type="molecule type" value="Genomic_DNA"/>
</dbReference>
<dbReference type="GO" id="GO:0016020">
    <property type="term" value="C:membrane"/>
    <property type="evidence" value="ECO:0007669"/>
    <property type="project" value="InterPro"/>
</dbReference>
<sequence length="392" mass="42336">MLSVIRSAHHARMPASPADPGKPLLPRRMYFIAAGAAGLFFGWMFAYVTEVGVPGWWIGALYAVPVAVSWYRPMTAWWITLALLVLMTIFGIDYWRPWFLPELVVQSLVLFTVAVTTARRVTAAAFLITLGAGLLSALWTGAEQPYAAQGMANWALSLLAATLIGYGFRTRRLSTLRIAEEHGKRRILEERARIARELHDVVAHHMSIIAVQAATFPNRVKEAAPAEVLREFREINAAASASLAELRQLLGVLRGDRDDPAASPRAGLGALEELVESARRAGTPVRLELPERSAELGAALSHTAYRIVQEALSNVVKHAGGAPTVVTARLDGGDLVLEVVNEPAPAPASGAEPGYGLVGMRERVATLSGELFAGELSDGRYAVRAVLPQGER</sequence>
<dbReference type="GO" id="GO:0000155">
    <property type="term" value="F:phosphorelay sensor kinase activity"/>
    <property type="evidence" value="ECO:0007669"/>
    <property type="project" value="InterPro"/>
</dbReference>
<feature type="transmembrane region" description="Helical" evidence="9">
    <location>
        <begin position="123"/>
        <end position="140"/>
    </location>
</feature>
<dbReference type="Gene3D" id="3.30.565.10">
    <property type="entry name" value="Histidine kinase-like ATPase, C-terminal domain"/>
    <property type="match status" value="1"/>
</dbReference>
<dbReference type="SUPFAM" id="SSF55874">
    <property type="entry name" value="ATPase domain of HSP90 chaperone/DNA topoisomerase II/histidine kinase"/>
    <property type="match status" value="1"/>
</dbReference>
<keyword evidence="6 11" id="KW-0418">Kinase</keyword>
<evidence type="ECO:0000256" key="3">
    <source>
        <dbReference type="ARBA" id="ARBA00022553"/>
    </source>
</evidence>
<protein>
    <recommendedName>
        <fullName evidence="2">histidine kinase</fullName>
        <ecNumber evidence="2">2.7.13.3</ecNumber>
    </recommendedName>
</protein>
<keyword evidence="5" id="KW-0547">Nucleotide-binding</keyword>
<dbReference type="InterPro" id="IPR011712">
    <property type="entry name" value="Sig_transdc_His_kin_sub3_dim/P"/>
</dbReference>
<comment type="caution">
    <text evidence="11">The sequence shown here is derived from an EMBL/GenBank/DDBJ whole genome shotgun (WGS) entry which is preliminary data.</text>
</comment>
<evidence type="ECO:0000256" key="6">
    <source>
        <dbReference type="ARBA" id="ARBA00022777"/>
    </source>
</evidence>
<keyword evidence="9" id="KW-0812">Transmembrane</keyword>
<dbReference type="PANTHER" id="PTHR24421">
    <property type="entry name" value="NITRATE/NITRITE SENSOR PROTEIN NARX-RELATED"/>
    <property type="match status" value="1"/>
</dbReference>
<dbReference type="InterPro" id="IPR050482">
    <property type="entry name" value="Sensor_HK_TwoCompSys"/>
</dbReference>
<feature type="transmembrane region" description="Helical" evidence="9">
    <location>
        <begin position="29"/>
        <end position="48"/>
    </location>
</feature>
<reference evidence="11 12" key="1">
    <citation type="submission" date="2018-01" db="EMBL/GenBank/DDBJ databases">
        <title>Draft genome sequence of Sphaerisporangium sp. 7K107.</title>
        <authorList>
            <person name="Sahin N."/>
            <person name="Saygin H."/>
            <person name="Ay H."/>
        </authorList>
    </citation>
    <scope>NUCLEOTIDE SEQUENCE [LARGE SCALE GENOMIC DNA]</scope>
    <source>
        <strain evidence="11 12">7K107</strain>
    </source>
</reference>